<evidence type="ECO:0000259" key="7">
    <source>
        <dbReference type="Pfam" id="PF07731"/>
    </source>
</evidence>
<dbReference type="Pfam" id="PF07731">
    <property type="entry name" value="Cu-oxidase_2"/>
    <property type="match status" value="1"/>
</dbReference>
<dbReference type="PANTHER" id="PTHR11709:SF394">
    <property type="entry name" value="FI03373P-RELATED"/>
    <property type="match status" value="1"/>
</dbReference>
<gene>
    <name evidence="9" type="ORF">HDA42_000552</name>
</gene>
<reference evidence="9 10" key="1">
    <citation type="submission" date="2020-08" db="EMBL/GenBank/DDBJ databases">
        <title>Sequencing the genomes of 1000 actinobacteria strains.</title>
        <authorList>
            <person name="Klenk H.-P."/>
        </authorList>
    </citation>
    <scope>NUCLEOTIDE SEQUENCE [LARGE SCALE GENOMIC DNA]</scope>
    <source>
        <strain evidence="9 10">DSM 41827</strain>
    </source>
</reference>
<evidence type="ECO:0000256" key="5">
    <source>
        <dbReference type="SAM" id="SignalP"/>
    </source>
</evidence>
<dbReference type="InterPro" id="IPR033138">
    <property type="entry name" value="Cu_oxidase_CS"/>
</dbReference>
<dbReference type="GeneID" id="93979091"/>
<dbReference type="PROSITE" id="PS51257">
    <property type="entry name" value="PROKAR_LIPOPROTEIN"/>
    <property type="match status" value="1"/>
</dbReference>
<dbReference type="SUPFAM" id="SSF49503">
    <property type="entry name" value="Cupredoxins"/>
    <property type="match status" value="3"/>
</dbReference>
<evidence type="ECO:0000313" key="9">
    <source>
        <dbReference type="EMBL" id="MBA9051374.1"/>
    </source>
</evidence>
<dbReference type="Pfam" id="PF00394">
    <property type="entry name" value="Cu-oxidase"/>
    <property type="match status" value="1"/>
</dbReference>
<protein>
    <submittedName>
        <fullName evidence="9">FtsP/CotA-like multicopper oxidase with cupredoxin domain</fullName>
    </submittedName>
</protein>
<dbReference type="CDD" id="cd13861">
    <property type="entry name" value="CuRO_1_CumA_like"/>
    <property type="match status" value="1"/>
</dbReference>
<feature type="signal peptide" evidence="5">
    <location>
        <begin position="1"/>
        <end position="23"/>
    </location>
</feature>
<dbReference type="PROSITE" id="PS00080">
    <property type="entry name" value="MULTICOPPER_OXIDASE2"/>
    <property type="match status" value="1"/>
</dbReference>
<feature type="region of interest" description="Disordered" evidence="4">
    <location>
        <begin position="210"/>
        <end position="267"/>
    </location>
</feature>
<dbReference type="Proteomes" id="UP000577386">
    <property type="component" value="Unassembled WGS sequence"/>
</dbReference>
<accession>A0A7W3RJP2</accession>
<feature type="chain" id="PRO_5030509904" evidence="5">
    <location>
        <begin position="24"/>
        <end position="551"/>
    </location>
</feature>
<dbReference type="InterPro" id="IPR011706">
    <property type="entry name" value="Cu-oxidase_C"/>
</dbReference>
<dbReference type="GO" id="GO:0016491">
    <property type="term" value="F:oxidoreductase activity"/>
    <property type="evidence" value="ECO:0007669"/>
    <property type="project" value="UniProtKB-KW"/>
</dbReference>
<feature type="domain" description="Plastocyanin-like" evidence="8">
    <location>
        <begin position="71"/>
        <end position="177"/>
    </location>
</feature>
<dbReference type="CDD" id="cd13870">
    <property type="entry name" value="CuRO_2_CopA_like_1"/>
    <property type="match status" value="1"/>
</dbReference>
<dbReference type="InterPro" id="IPR034279">
    <property type="entry name" value="CuRO_3_CopA"/>
</dbReference>
<dbReference type="AlphaFoldDB" id="A0A7W3RJP2"/>
<dbReference type="PROSITE" id="PS51318">
    <property type="entry name" value="TAT"/>
    <property type="match status" value="1"/>
</dbReference>
<dbReference type="PANTHER" id="PTHR11709">
    <property type="entry name" value="MULTI-COPPER OXIDASE"/>
    <property type="match status" value="1"/>
</dbReference>
<dbReference type="CDD" id="cd13896">
    <property type="entry name" value="CuRO_3_CopA"/>
    <property type="match status" value="1"/>
</dbReference>
<proteinExistence type="predicted"/>
<dbReference type="InterPro" id="IPR008972">
    <property type="entry name" value="Cupredoxin"/>
</dbReference>
<comment type="caution">
    <text evidence="9">The sequence shown here is derived from an EMBL/GenBank/DDBJ whole genome shotgun (WGS) entry which is preliminary data.</text>
</comment>
<dbReference type="Pfam" id="PF07732">
    <property type="entry name" value="Cu-oxidase_3"/>
    <property type="match status" value="1"/>
</dbReference>
<keyword evidence="3" id="KW-0186">Copper</keyword>
<dbReference type="PROSITE" id="PS00079">
    <property type="entry name" value="MULTICOPPER_OXIDASE1"/>
    <property type="match status" value="1"/>
</dbReference>
<keyword evidence="10" id="KW-1185">Reference proteome</keyword>
<name>A0A7W3RJP2_STRMR</name>
<evidence type="ECO:0000259" key="6">
    <source>
        <dbReference type="Pfam" id="PF00394"/>
    </source>
</evidence>
<sequence>MNSINRRSALLAGLAVAGTGALAACGGSGSTPALVSPDSKVVATTERKRKGSGKVREVTLTAAPAVLDLGGEVTAKSWAYGGRTPGKEIRLSAGDTLAAELSNQLPDRTTTSVHWHGIALRADMDGVPPATQNAVRAGRNFTYRFLADTPGTYFFHPHVGVQLDRGLHAPLIVEDPREPLSYDDEWVVVLDDWVDGVTGTPDQVLAELSHGMGDMDMGGSGDSGSGHSGSGHGGSSGHDMGDMGGMDMGDMDGMDMSGGDTGKGGGKASSGSMKFMLMGARSSLLGGDAGDVKYPYHLVNGRVPADPDVYTGKPGKRVRLRVINAGGDTAYRVALGGHKLTITHTDGFPVAHQEVDALLVGMGERYDVLVTLADGVFPLVALAEGKDASGLALVRTGSGAAPKATVRPKELDGMIMNAAGLKAADDVRLDTRKTDRVHRIELTGGMAAYDWGINGRRYDMKHPTADPVLVEQGQRVRLDFVNRTDMWHPMHLHGHTYQLGTGGPRKDTTIVLPGRTVSVYFDADNPGQWMLHCHNAYHGEAGMMALLAYEA</sequence>
<dbReference type="EMBL" id="JACJIJ010000002">
    <property type="protein sequence ID" value="MBA9051374.1"/>
    <property type="molecule type" value="Genomic_DNA"/>
</dbReference>
<evidence type="ECO:0000313" key="10">
    <source>
        <dbReference type="Proteomes" id="UP000577386"/>
    </source>
</evidence>
<evidence type="ECO:0000256" key="4">
    <source>
        <dbReference type="SAM" id="MobiDB-lite"/>
    </source>
</evidence>
<keyword evidence="1" id="KW-0479">Metal-binding</keyword>
<feature type="compositionally biased region" description="Gly residues" evidence="4">
    <location>
        <begin position="216"/>
        <end position="247"/>
    </location>
</feature>
<evidence type="ECO:0000256" key="3">
    <source>
        <dbReference type="ARBA" id="ARBA00023008"/>
    </source>
</evidence>
<dbReference type="InterPro" id="IPR011707">
    <property type="entry name" value="Cu-oxidase-like_N"/>
</dbReference>
<keyword evidence="5" id="KW-0732">Signal</keyword>
<dbReference type="Gene3D" id="2.60.40.420">
    <property type="entry name" value="Cupredoxins - blue copper proteins"/>
    <property type="match status" value="3"/>
</dbReference>
<evidence type="ECO:0000259" key="8">
    <source>
        <dbReference type="Pfam" id="PF07732"/>
    </source>
</evidence>
<dbReference type="InterPro" id="IPR045087">
    <property type="entry name" value="Cu-oxidase_fam"/>
</dbReference>
<evidence type="ECO:0000256" key="2">
    <source>
        <dbReference type="ARBA" id="ARBA00023002"/>
    </source>
</evidence>
<dbReference type="InterPro" id="IPR002355">
    <property type="entry name" value="Cu_oxidase_Cu_BS"/>
</dbReference>
<keyword evidence="2" id="KW-0560">Oxidoreductase</keyword>
<dbReference type="RefSeq" id="WP_182774696.1">
    <property type="nucleotide sequence ID" value="NZ_BAAAHW010000053.1"/>
</dbReference>
<dbReference type="GO" id="GO:0005507">
    <property type="term" value="F:copper ion binding"/>
    <property type="evidence" value="ECO:0007669"/>
    <property type="project" value="InterPro"/>
</dbReference>
<feature type="domain" description="Plastocyanin-like" evidence="7">
    <location>
        <begin position="440"/>
        <end position="548"/>
    </location>
</feature>
<dbReference type="InterPro" id="IPR001117">
    <property type="entry name" value="Cu-oxidase_2nd"/>
</dbReference>
<evidence type="ECO:0000256" key="1">
    <source>
        <dbReference type="ARBA" id="ARBA00022723"/>
    </source>
</evidence>
<organism evidence="9 10">
    <name type="scientific">Streptomyces murinus</name>
    <dbReference type="NCBI Taxonomy" id="33900"/>
    <lineage>
        <taxon>Bacteria</taxon>
        <taxon>Bacillati</taxon>
        <taxon>Actinomycetota</taxon>
        <taxon>Actinomycetes</taxon>
        <taxon>Kitasatosporales</taxon>
        <taxon>Streptomycetaceae</taxon>
        <taxon>Streptomyces</taxon>
    </lineage>
</organism>
<dbReference type="InterPro" id="IPR006311">
    <property type="entry name" value="TAT_signal"/>
</dbReference>
<feature type="domain" description="Plastocyanin-like" evidence="6">
    <location>
        <begin position="297"/>
        <end position="381"/>
    </location>
</feature>